<keyword evidence="2" id="KW-1185">Reference proteome</keyword>
<name>A0ABP8TUG5_9ACTN</name>
<comment type="caution">
    <text evidence="1">The sequence shown here is derived from an EMBL/GenBank/DDBJ whole genome shotgun (WGS) entry which is preliminary data.</text>
</comment>
<dbReference type="Pfam" id="PF19692">
    <property type="entry name" value="DUF6193"/>
    <property type="match status" value="1"/>
</dbReference>
<organism evidence="1 2">
    <name type="scientific">Actinoallomurus liliacearum</name>
    <dbReference type="NCBI Taxonomy" id="1080073"/>
    <lineage>
        <taxon>Bacteria</taxon>
        <taxon>Bacillati</taxon>
        <taxon>Actinomycetota</taxon>
        <taxon>Actinomycetes</taxon>
        <taxon>Streptosporangiales</taxon>
        <taxon>Thermomonosporaceae</taxon>
        <taxon>Actinoallomurus</taxon>
    </lineage>
</organism>
<dbReference type="InterPro" id="IPR045682">
    <property type="entry name" value="DUF6193"/>
</dbReference>
<sequence length="131" mass="14436">MKLTGRLEVLDQNPALLAESEWQHLCKEAGEVNWPEHHALIEAAYAEPRLRQLYPFTSHWSLRFSTETRPNLSREVLVCLHPRHGKDYIVTAGYTGRILGGTAAAEEAVSLAAHHLPAGLRPVMYGGAGSA</sequence>
<proteinExistence type="predicted"/>
<reference evidence="2" key="1">
    <citation type="journal article" date="2019" name="Int. J. Syst. Evol. Microbiol.">
        <title>The Global Catalogue of Microorganisms (GCM) 10K type strain sequencing project: providing services to taxonomists for standard genome sequencing and annotation.</title>
        <authorList>
            <consortium name="The Broad Institute Genomics Platform"/>
            <consortium name="The Broad Institute Genome Sequencing Center for Infectious Disease"/>
            <person name="Wu L."/>
            <person name="Ma J."/>
        </authorList>
    </citation>
    <scope>NUCLEOTIDE SEQUENCE [LARGE SCALE GENOMIC DNA]</scope>
    <source>
        <strain evidence="2">JCM 17938</strain>
    </source>
</reference>
<gene>
    <name evidence="1" type="ORF">GCM10023195_60430</name>
</gene>
<dbReference type="EMBL" id="BAABHJ010000023">
    <property type="protein sequence ID" value="GAA4613901.1"/>
    <property type="molecule type" value="Genomic_DNA"/>
</dbReference>
<dbReference type="RefSeq" id="WP_345362016.1">
    <property type="nucleotide sequence ID" value="NZ_BAABHJ010000023.1"/>
</dbReference>
<protein>
    <submittedName>
        <fullName evidence="1">Uncharacterized protein</fullName>
    </submittedName>
</protein>
<evidence type="ECO:0000313" key="2">
    <source>
        <dbReference type="Proteomes" id="UP001500212"/>
    </source>
</evidence>
<evidence type="ECO:0000313" key="1">
    <source>
        <dbReference type="EMBL" id="GAA4613901.1"/>
    </source>
</evidence>
<accession>A0ABP8TUG5</accession>
<dbReference type="Proteomes" id="UP001500212">
    <property type="component" value="Unassembled WGS sequence"/>
</dbReference>